<evidence type="ECO:0000313" key="5">
    <source>
        <dbReference type="Proteomes" id="UP000663828"/>
    </source>
</evidence>
<keyword evidence="2" id="KW-0812">Transmembrane</keyword>
<feature type="transmembrane region" description="Helical" evidence="2">
    <location>
        <begin position="44"/>
        <end position="71"/>
    </location>
</feature>
<dbReference type="Proteomes" id="UP000663828">
    <property type="component" value="Unassembled WGS sequence"/>
</dbReference>
<keyword evidence="5" id="KW-1185">Reference proteome</keyword>
<dbReference type="Proteomes" id="UP000663852">
    <property type="component" value="Unassembled WGS sequence"/>
</dbReference>
<comment type="caution">
    <text evidence="4">The sequence shown here is derived from an EMBL/GenBank/DDBJ whole genome shotgun (WGS) entry which is preliminary data.</text>
</comment>
<keyword evidence="2" id="KW-0472">Membrane</keyword>
<feature type="compositionally biased region" description="Polar residues" evidence="1">
    <location>
        <begin position="1"/>
        <end position="10"/>
    </location>
</feature>
<evidence type="ECO:0000313" key="3">
    <source>
        <dbReference type="EMBL" id="CAF1190518.1"/>
    </source>
</evidence>
<protein>
    <submittedName>
        <fullName evidence="4">Uncharacterized protein</fullName>
    </submittedName>
</protein>
<dbReference type="AlphaFoldDB" id="A0A815MMI0"/>
<proteinExistence type="predicted"/>
<dbReference type="EMBL" id="CAJNOR010003554">
    <property type="protein sequence ID" value="CAF1425290.1"/>
    <property type="molecule type" value="Genomic_DNA"/>
</dbReference>
<evidence type="ECO:0000256" key="1">
    <source>
        <dbReference type="SAM" id="MobiDB-lite"/>
    </source>
</evidence>
<evidence type="ECO:0000256" key="2">
    <source>
        <dbReference type="SAM" id="Phobius"/>
    </source>
</evidence>
<evidence type="ECO:0000313" key="4">
    <source>
        <dbReference type="EMBL" id="CAF1425290.1"/>
    </source>
</evidence>
<reference evidence="4" key="1">
    <citation type="submission" date="2021-02" db="EMBL/GenBank/DDBJ databases">
        <authorList>
            <person name="Nowell W R."/>
        </authorList>
    </citation>
    <scope>NUCLEOTIDE SEQUENCE</scope>
</reference>
<feature type="region of interest" description="Disordered" evidence="1">
    <location>
        <begin position="1"/>
        <end position="39"/>
    </location>
</feature>
<gene>
    <name evidence="3" type="ORF">EDS130_LOCUS24777</name>
    <name evidence="4" type="ORF">XAT740_LOCUS35468</name>
</gene>
<name>A0A815MMI0_ADIRI</name>
<sequence>MGSDYEQTAVASEIPTRRHVNSLSQSDDSPVPVATQKPPQPLDYLIWSSLLTAFSIFICGFVITIILIAAYKAM</sequence>
<organism evidence="4 5">
    <name type="scientific">Adineta ricciae</name>
    <name type="common">Rotifer</name>
    <dbReference type="NCBI Taxonomy" id="249248"/>
    <lineage>
        <taxon>Eukaryota</taxon>
        <taxon>Metazoa</taxon>
        <taxon>Spiralia</taxon>
        <taxon>Gnathifera</taxon>
        <taxon>Rotifera</taxon>
        <taxon>Eurotatoria</taxon>
        <taxon>Bdelloidea</taxon>
        <taxon>Adinetida</taxon>
        <taxon>Adinetidae</taxon>
        <taxon>Adineta</taxon>
    </lineage>
</organism>
<keyword evidence="2" id="KW-1133">Transmembrane helix</keyword>
<accession>A0A815MMI0</accession>
<dbReference type="EMBL" id="CAJNOJ010000142">
    <property type="protein sequence ID" value="CAF1190518.1"/>
    <property type="molecule type" value="Genomic_DNA"/>
</dbReference>